<dbReference type="PRINTS" id="PR00035">
    <property type="entry name" value="HTHGNTR"/>
</dbReference>
<reference evidence="5 6" key="1">
    <citation type="submission" date="2016-04" db="EMBL/GenBank/DDBJ databases">
        <title>Draft genome of an Enterococcus thailandicus strain isolated from bovine feces.</title>
        <authorList>
            <person name="Beukers A.G."/>
            <person name="Zaheer R."/>
            <person name="Goji N."/>
            <person name="Cook S.R."/>
            <person name="Amoako K."/>
            <person name="Chaves A.V."/>
            <person name="Ward M.P."/>
            <person name="Mcallister T.A."/>
        </authorList>
    </citation>
    <scope>NUCLEOTIDE SEQUENCE [LARGE SCALE GENOMIC DNA]</scope>
    <source>
        <strain evidence="5 6">F0711D 46</strain>
    </source>
</reference>
<dbReference type="CDD" id="cd07377">
    <property type="entry name" value="WHTH_GntR"/>
    <property type="match status" value="1"/>
</dbReference>
<dbReference type="InterPro" id="IPR050679">
    <property type="entry name" value="Bact_HTH_transcr_reg"/>
</dbReference>
<dbReference type="SUPFAM" id="SSF64288">
    <property type="entry name" value="Chorismate lyase-like"/>
    <property type="match status" value="1"/>
</dbReference>
<dbReference type="AlphaFoldDB" id="A0A179EQU7"/>
<dbReference type="Pfam" id="PF07702">
    <property type="entry name" value="UTRA"/>
    <property type="match status" value="1"/>
</dbReference>
<dbReference type="InterPro" id="IPR028978">
    <property type="entry name" value="Chorismate_lyase_/UTRA_dom_sf"/>
</dbReference>
<dbReference type="SMART" id="SM00866">
    <property type="entry name" value="UTRA"/>
    <property type="match status" value="1"/>
</dbReference>
<proteinExistence type="predicted"/>
<accession>A0A179EQU7</accession>
<evidence type="ECO:0000256" key="1">
    <source>
        <dbReference type="ARBA" id="ARBA00023015"/>
    </source>
</evidence>
<organism evidence="5 6">
    <name type="scientific">Enterococcus thailandicus</name>
    <dbReference type="NCBI Taxonomy" id="417368"/>
    <lineage>
        <taxon>Bacteria</taxon>
        <taxon>Bacillati</taxon>
        <taxon>Bacillota</taxon>
        <taxon>Bacilli</taxon>
        <taxon>Lactobacillales</taxon>
        <taxon>Enterococcaceae</taxon>
        <taxon>Enterococcus</taxon>
    </lineage>
</organism>
<dbReference type="InterPro" id="IPR011663">
    <property type="entry name" value="UTRA"/>
</dbReference>
<dbReference type="SUPFAM" id="SSF46785">
    <property type="entry name" value="Winged helix' DNA-binding domain"/>
    <property type="match status" value="1"/>
</dbReference>
<dbReference type="InterPro" id="IPR036388">
    <property type="entry name" value="WH-like_DNA-bd_sf"/>
</dbReference>
<name>A0A179EQU7_ENTTH</name>
<dbReference type="InterPro" id="IPR000524">
    <property type="entry name" value="Tscrpt_reg_HTH_GntR"/>
</dbReference>
<dbReference type="EMBL" id="LWMN01000012">
    <property type="protein sequence ID" value="OAQ55618.1"/>
    <property type="molecule type" value="Genomic_DNA"/>
</dbReference>
<keyword evidence="2" id="KW-0238">DNA-binding</keyword>
<evidence type="ECO:0000256" key="3">
    <source>
        <dbReference type="ARBA" id="ARBA00023163"/>
    </source>
</evidence>
<evidence type="ECO:0000259" key="4">
    <source>
        <dbReference type="PROSITE" id="PS50949"/>
    </source>
</evidence>
<dbReference type="Gene3D" id="1.10.10.10">
    <property type="entry name" value="Winged helix-like DNA-binding domain superfamily/Winged helix DNA-binding domain"/>
    <property type="match status" value="1"/>
</dbReference>
<dbReference type="SMART" id="SM00345">
    <property type="entry name" value="HTH_GNTR"/>
    <property type="match status" value="1"/>
</dbReference>
<dbReference type="Gene3D" id="3.40.1410.10">
    <property type="entry name" value="Chorismate lyase-like"/>
    <property type="match status" value="1"/>
</dbReference>
<keyword evidence="3" id="KW-0804">Transcription</keyword>
<evidence type="ECO:0000313" key="5">
    <source>
        <dbReference type="EMBL" id="OAQ55618.1"/>
    </source>
</evidence>
<dbReference type="Proteomes" id="UP000078516">
    <property type="component" value="Unassembled WGS sequence"/>
</dbReference>
<protein>
    <submittedName>
        <fullName evidence="5">GntR family transcriptional regulator</fullName>
    </submittedName>
</protein>
<dbReference type="GO" id="GO:0003700">
    <property type="term" value="F:DNA-binding transcription factor activity"/>
    <property type="evidence" value="ECO:0007669"/>
    <property type="project" value="InterPro"/>
</dbReference>
<evidence type="ECO:0000256" key="2">
    <source>
        <dbReference type="ARBA" id="ARBA00023125"/>
    </source>
</evidence>
<dbReference type="PROSITE" id="PS50949">
    <property type="entry name" value="HTH_GNTR"/>
    <property type="match status" value="1"/>
</dbReference>
<keyword evidence="6" id="KW-1185">Reference proteome</keyword>
<dbReference type="PANTHER" id="PTHR44846">
    <property type="entry name" value="MANNOSYL-D-GLYCERATE TRANSPORT/METABOLISM SYSTEM REPRESSOR MNGR-RELATED"/>
    <property type="match status" value="1"/>
</dbReference>
<gene>
    <name evidence="5" type="ORF">A6E74_06035</name>
</gene>
<dbReference type="InterPro" id="IPR036390">
    <property type="entry name" value="WH_DNA-bd_sf"/>
</dbReference>
<dbReference type="RefSeq" id="WP_067483210.1">
    <property type="nucleotide sequence ID" value="NZ_CP171004.1"/>
</dbReference>
<dbReference type="PANTHER" id="PTHR44846:SF1">
    <property type="entry name" value="MANNOSYL-D-GLYCERATE TRANSPORT_METABOLISM SYSTEM REPRESSOR MNGR-RELATED"/>
    <property type="match status" value="1"/>
</dbReference>
<dbReference type="GO" id="GO:0045892">
    <property type="term" value="P:negative regulation of DNA-templated transcription"/>
    <property type="evidence" value="ECO:0007669"/>
    <property type="project" value="TreeGrafter"/>
</dbReference>
<keyword evidence="1" id="KW-0805">Transcription regulation</keyword>
<sequence length="235" mass="27638">MKKKEFIVQDLLSKIYQEEFKDGKLPAQRTLAQKYQVSRFTIQQAIKSLEEIGIVRVVQGSGIFVHEKWVKNPLIFNSLTRTPYDRIESKMLTLEKRLASSEECQLFQLEVGEEIWSFSRIRLVNYKIEQLEKSLLPVKLFPKVTKEVVEHSIQRFVEREGYRISHYISNYTPVTLTKAQSEVLMVRRGTPAMQIKNRALLADGRIFEYSEITAIDYSVTYIRPFDRMIHQSRID</sequence>
<comment type="caution">
    <text evidence="5">The sequence shown here is derived from an EMBL/GenBank/DDBJ whole genome shotgun (WGS) entry which is preliminary data.</text>
</comment>
<dbReference type="Pfam" id="PF00392">
    <property type="entry name" value="GntR"/>
    <property type="match status" value="1"/>
</dbReference>
<feature type="domain" description="HTH gntR-type" evidence="4">
    <location>
        <begin position="1"/>
        <end position="68"/>
    </location>
</feature>
<evidence type="ECO:0000313" key="6">
    <source>
        <dbReference type="Proteomes" id="UP000078516"/>
    </source>
</evidence>
<dbReference type="GO" id="GO:0003677">
    <property type="term" value="F:DNA binding"/>
    <property type="evidence" value="ECO:0007669"/>
    <property type="project" value="UniProtKB-KW"/>
</dbReference>